<gene>
    <name evidence="2" type="ORF">ENJ96_08920</name>
</gene>
<name>A0A7V5P1B1_9BACT</name>
<dbReference type="GO" id="GO:0032259">
    <property type="term" value="P:methylation"/>
    <property type="evidence" value="ECO:0007669"/>
    <property type="project" value="UniProtKB-KW"/>
</dbReference>
<dbReference type="GO" id="GO:0008168">
    <property type="term" value="F:methyltransferase activity"/>
    <property type="evidence" value="ECO:0007669"/>
    <property type="project" value="UniProtKB-KW"/>
</dbReference>
<reference evidence="2" key="1">
    <citation type="journal article" date="2020" name="mSystems">
        <title>Genome- and Community-Level Interaction Insights into Carbon Utilization and Element Cycling Functions of Hydrothermarchaeota in Hydrothermal Sediment.</title>
        <authorList>
            <person name="Zhou Z."/>
            <person name="Liu Y."/>
            <person name="Xu W."/>
            <person name="Pan J."/>
            <person name="Luo Z.H."/>
            <person name="Li M."/>
        </authorList>
    </citation>
    <scope>NUCLEOTIDE SEQUENCE [LARGE SCALE GENOMIC DNA]</scope>
    <source>
        <strain evidence="2">HyVt-533</strain>
    </source>
</reference>
<dbReference type="AlphaFoldDB" id="A0A7V5P1B1"/>
<dbReference type="Gene3D" id="3.40.50.150">
    <property type="entry name" value="Vaccinia Virus protein VP39"/>
    <property type="match status" value="1"/>
</dbReference>
<dbReference type="PANTHER" id="PTHR43591">
    <property type="entry name" value="METHYLTRANSFERASE"/>
    <property type="match status" value="1"/>
</dbReference>
<evidence type="ECO:0000313" key="2">
    <source>
        <dbReference type="EMBL" id="HHI97955.1"/>
    </source>
</evidence>
<dbReference type="SUPFAM" id="SSF53335">
    <property type="entry name" value="S-adenosyl-L-methionine-dependent methyltransferases"/>
    <property type="match status" value="1"/>
</dbReference>
<dbReference type="Proteomes" id="UP000886101">
    <property type="component" value="Unassembled WGS sequence"/>
</dbReference>
<keyword evidence="2" id="KW-0808">Transferase</keyword>
<accession>A0A7V5P1B1</accession>
<dbReference type="CDD" id="cd02440">
    <property type="entry name" value="AdoMet_MTases"/>
    <property type="match status" value="1"/>
</dbReference>
<dbReference type="PANTHER" id="PTHR43591:SF24">
    <property type="entry name" value="2-METHOXY-6-POLYPRENYL-1,4-BENZOQUINOL METHYLASE, MITOCHONDRIAL"/>
    <property type="match status" value="1"/>
</dbReference>
<dbReference type="InterPro" id="IPR041698">
    <property type="entry name" value="Methyltransf_25"/>
</dbReference>
<protein>
    <submittedName>
        <fullName evidence="2">Class I SAM-dependent methyltransferase</fullName>
    </submittedName>
</protein>
<comment type="caution">
    <text evidence="2">The sequence shown here is derived from an EMBL/GenBank/DDBJ whole genome shotgun (WGS) entry which is preliminary data.</text>
</comment>
<sequence length="219" mass="24937">MERIPEPELMLSEEQARAYATADFSAPHQMFVDLFRKHFGPHLTGTVLDLGCGPADISVRFAKAYPQCIIHGLDGSPAMLKYGIKRVAAEGLSQRIKLILGKIPEFSLPSHYYHAVIVNSLLHHLPEPLILWETIKKTARKGAPVLVMDLIRPQDQREAREIVEKYAAGEPDILKRDFYHSLLAAFRPEEVREQLKRAALEHFQIEIVSDRHFIVYGHL</sequence>
<dbReference type="EMBL" id="DROK01000264">
    <property type="protein sequence ID" value="HHI97955.1"/>
    <property type="molecule type" value="Genomic_DNA"/>
</dbReference>
<organism evidence="2">
    <name type="scientific">Thermodesulfatator atlanticus</name>
    <dbReference type="NCBI Taxonomy" id="501497"/>
    <lineage>
        <taxon>Bacteria</taxon>
        <taxon>Pseudomonadati</taxon>
        <taxon>Thermodesulfobacteriota</taxon>
        <taxon>Thermodesulfobacteria</taxon>
        <taxon>Thermodesulfobacteriales</taxon>
        <taxon>Thermodesulfatatoraceae</taxon>
        <taxon>Thermodesulfatator</taxon>
    </lineage>
</organism>
<evidence type="ECO:0000259" key="1">
    <source>
        <dbReference type="Pfam" id="PF13649"/>
    </source>
</evidence>
<dbReference type="Pfam" id="PF13649">
    <property type="entry name" value="Methyltransf_25"/>
    <property type="match status" value="1"/>
</dbReference>
<keyword evidence="2" id="KW-0489">Methyltransferase</keyword>
<feature type="domain" description="Methyltransferase" evidence="1">
    <location>
        <begin position="47"/>
        <end position="129"/>
    </location>
</feature>
<dbReference type="InterPro" id="IPR029063">
    <property type="entry name" value="SAM-dependent_MTases_sf"/>
</dbReference>
<proteinExistence type="predicted"/>